<dbReference type="KEGG" id="abi:Aboo_1119"/>
<dbReference type="PANTHER" id="PTHR40706">
    <property type="entry name" value="RIBOFLAVIN KINASE"/>
    <property type="match status" value="1"/>
</dbReference>
<dbReference type="CDD" id="cd00090">
    <property type="entry name" value="HTH_ARSR"/>
    <property type="match status" value="1"/>
</dbReference>
<dbReference type="STRING" id="439481.Aboo_1119"/>
<dbReference type="SUPFAM" id="SSF46785">
    <property type="entry name" value="Winged helix' DNA-binding domain"/>
    <property type="match status" value="1"/>
</dbReference>
<protein>
    <recommendedName>
        <fullName evidence="5 17">Riboflavin kinase</fullName>
        <shortName evidence="17">RFK</shortName>
        <ecNumber evidence="4 17">2.7.1.161</ecNumber>
    </recommendedName>
    <alternativeName>
        <fullName evidence="14 17">CTP-dependent riboflavin kinase</fullName>
    </alternativeName>
    <alternativeName>
        <fullName evidence="15 17">CTP:riboflavin 5'-phosphotransferase</fullName>
    </alternativeName>
    <alternativeName>
        <fullName evidence="13 17">Flavokinase</fullName>
    </alternativeName>
</protein>
<evidence type="ECO:0000313" key="19">
    <source>
        <dbReference type="Proteomes" id="UP000001400"/>
    </source>
</evidence>
<dbReference type="InterPro" id="IPR036390">
    <property type="entry name" value="WH_DNA-bd_sf"/>
</dbReference>
<dbReference type="Gene3D" id="1.10.10.10">
    <property type="entry name" value="Winged helix-like DNA-binding domain superfamily/Winged helix DNA-binding domain"/>
    <property type="match status" value="1"/>
</dbReference>
<keyword evidence="12 17" id="KW-0460">Magnesium</keyword>
<evidence type="ECO:0000256" key="7">
    <source>
        <dbReference type="ARBA" id="ARBA00022643"/>
    </source>
</evidence>
<dbReference type="InterPro" id="IPR023465">
    <property type="entry name" value="Riboflavin_kinase_dom_sf"/>
</dbReference>
<dbReference type="EC" id="2.7.1.161" evidence="4 17"/>
<feature type="binding site" evidence="17">
    <location>
        <position position="187"/>
    </location>
    <ligand>
        <name>FMN</name>
        <dbReference type="ChEBI" id="CHEBI:58210"/>
    </ligand>
</feature>
<dbReference type="Proteomes" id="UP000001400">
    <property type="component" value="Chromosome"/>
</dbReference>
<gene>
    <name evidence="17" type="primary">ribK</name>
    <name evidence="18" type="ordered locus">Aboo_1119</name>
</gene>
<dbReference type="InterPro" id="IPR011991">
    <property type="entry name" value="ArsR-like_HTH"/>
</dbReference>
<keyword evidence="11 17" id="KW-0418">Kinase</keyword>
<keyword evidence="6 17" id="KW-0285">Flavoprotein</keyword>
<dbReference type="SUPFAM" id="SSF82114">
    <property type="entry name" value="Riboflavin kinase-like"/>
    <property type="match status" value="1"/>
</dbReference>
<evidence type="ECO:0000256" key="16">
    <source>
        <dbReference type="ARBA" id="ARBA00047857"/>
    </source>
</evidence>
<comment type="similarity">
    <text evidence="3 17">Belongs to the archaeal riboflavin kinase family.</text>
</comment>
<evidence type="ECO:0000256" key="10">
    <source>
        <dbReference type="ARBA" id="ARBA00022741"/>
    </source>
</evidence>
<dbReference type="PROSITE" id="PS50987">
    <property type="entry name" value="HTH_ARSR_2"/>
    <property type="match status" value="1"/>
</dbReference>
<dbReference type="InterPro" id="IPR036388">
    <property type="entry name" value="WH-like_DNA-bd_sf"/>
</dbReference>
<reference evidence="18" key="1">
    <citation type="submission" date="2010-02" db="EMBL/GenBank/DDBJ databases">
        <title>Complete sequence of Aciduliprofundum boonei T469.</title>
        <authorList>
            <consortium name="US DOE Joint Genome Institute"/>
            <person name="Lucas S."/>
            <person name="Copeland A."/>
            <person name="Lapidus A."/>
            <person name="Cheng J.-F."/>
            <person name="Bruce D."/>
            <person name="Goodwin L."/>
            <person name="Pitluck S."/>
            <person name="Saunders E."/>
            <person name="Detter J.C."/>
            <person name="Han C."/>
            <person name="Tapia R."/>
            <person name="Land M."/>
            <person name="Hauser L."/>
            <person name="Kyrpides N."/>
            <person name="Mikhailova N."/>
            <person name="Flores G."/>
            <person name="Reysenbach A.-L."/>
            <person name="Woyke T."/>
        </authorList>
    </citation>
    <scope>NUCLEOTIDE SEQUENCE</scope>
    <source>
        <strain evidence="18">T469</strain>
    </source>
</reference>
<dbReference type="UniPathway" id="UPA00276">
    <property type="reaction ID" value="UER00929"/>
</dbReference>
<dbReference type="OrthoDB" id="30955at2157"/>
<keyword evidence="8 17" id="KW-0808">Transferase</keyword>
<comment type="pathway">
    <text evidence="2 17">Cofactor biosynthesis; FMN biosynthesis; FMN from riboflavin (CTP route): step 1/1.</text>
</comment>
<feature type="binding site" evidence="17">
    <location>
        <begin position="199"/>
        <end position="202"/>
    </location>
    <ligand>
        <name>CDP</name>
        <dbReference type="ChEBI" id="CHEBI:58069"/>
    </ligand>
</feature>
<sequence length="219" mass="24878">MIDPKIVSALKQIALYGGNRDFVEISTSNFGKDLGISQQSASRRIRDLESNGFVDIRRFGKKIWVKITKKGMDLLKKEAMDYRRIFEIAEKIEITGEVISGLGEGKYYIMKDGYFNQIKEKLFFEPYPGTLNVRVYARDIEKVEMLHNLPGILIKGFVSEGRTFGNVKAFLCTINGKDAAVIMPERSHYTDVVEIIADKSLRKELNLEDGSIVDIVIFP</sequence>
<feature type="binding site" evidence="17">
    <location>
        <position position="130"/>
    </location>
    <ligand>
        <name>Mg(2+)</name>
        <dbReference type="ChEBI" id="CHEBI:18420"/>
    </ligand>
</feature>
<dbReference type="GeneID" id="8828079"/>
<dbReference type="EMBL" id="CP001941">
    <property type="protein sequence ID" value="ADD08928.1"/>
    <property type="molecule type" value="Genomic_DNA"/>
</dbReference>
<evidence type="ECO:0000313" key="18">
    <source>
        <dbReference type="EMBL" id="ADD08928.1"/>
    </source>
</evidence>
<dbReference type="GO" id="GO:0003700">
    <property type="term" value="F:DNA-binding transcription factor activity"/>
    <property type="evidence" value="ECO:0007669"/>
    <property type="project" value="InterPro"/>
</dbReference>
<dbReference type="InterPro" id="IPR023602">
    <property type="entry name" value="Riboflavin_kinase_CTP-dep"/>
</dbReference>
<keyword evidence="19" id="KW-1185">Reference proteome</keyword>
<dbReference type="RefSeq" id="WP_008085838.1">
    <property type="nucleotide sequence ID" value="NC_013926.1"/>
</dbReference>
<dbReference type="GO" id="GO:0000287">
    <property type="term" value="F:magnesium ion binding"/>
    <property type="evidence" value="ECO:0007669"/>
    <property type="project" value="UniProtKB-UniRule"/>
</dbReference>
<feature type="binding site" evidence="17">
    <location>
        <position position="132"/>
    </location>
    <ligand>
        <name>Mg(2+)</name>
        <dbReference type="ChEBI" id="CHEBI:18420"/>
    </ligand>
</feature>
<evidence type="ECO:0000256" key="17">
    <source>
        <dbReference type="HAMAP-Rule" id="MF_01285"/>
    </source>
</evidence>
<dbReference type="InterPro" id="IPR001845">
    <property type="entry name" value="HTH_ArsR_DNA-bd_dom"/>
</dbReference>
<organism evidence="18 19">
    <name type="scientific">Aciduliprofundum boonei (strain DSM 19572 / T469)</name>
    <dbReference type="NCBI Taxonomy" id="439481"/>
    <lineage>
        <taxon>Archaea</taxon>
        <taxon>Methanobacteriati</taxon>
        <taxon>Thermoplasmatota</taxon>
        <taxon>DHVE2 group</taxon>
        <taxon>Candidatus Aciduliprofundum</taxon>
    </lineage>
</organism>
<comment type="catalytic activity">
    <reaction evidence="16 17">
        <text>riboflavin + CTP = CDP + FMN + H(+)</text>
        <dbReference type="Rhea" id="RHEA:25021"/>
        <dbReference type="ChEBI" id="CHEBI:15378"/>
        <dbReference type="ChEBI" id="CHEBI:37563"/>
        <dbReference type="ChEBI" id="CHEBI:57986"/>
        <dbReference type="ChEBI" id="CHEBI:58069"/>
        <dbReference type="ChEBI" id="CHEBI:58210"/>
        <dbReference type="EC" id="2.7.1.161"/>
    </reaction>
</comment>
<keyword evidence="9 17" id="KW-0479">Metal-binding</keyword>
<evidence type="ECO:0000256" key="6">
    <source>
        <dbReference type="ARBA" id="ARBA00022630"/>
    </source>
</evidence>
<name>B5IFV4_ACIB4</name>
<dbReference type="InterPro" id="IPR023470">
    <property type="entry name" value="Riboflavin_kinase_archaeal"/>
</dbReference>
<evidence type="ECO:0000256" key="15">
    <source>
        <dbReference type="ARBA" id="ARBA00033116"/>
    </source>
</evidence>
<evidence type="ECO:0000256" key="1">
    <source>
        <dbReference type="ARBA" id="ARBA00003072"/>
    </source>
</evidence>
<accession>B5IFV4</accession>
<feature type="binding site" evidence="17">
    <location>
        <begin position="101"/>
        <end position="106"/>
    </location>
    <ligand>
        <name>CDP</name>
        <dbReference type="ChEBI" id="CHEBI:58069"/>
    </ligand>
</feature>
<dbReference type="HOGENOM" id="CLU_088476_0_0_2"/>
<evidence type="ECO:0000256" key="8">
    <source>
        <dbReference type="ARBA" id="ARBA00022679"/>
    </source>
</evidence>
<evidence type="ECO:0000256" key="12">
    <source>
        <dbReference type="ARBA" id="ARBA00022842"/>
    </source>
</evidence>
<dbReference type="GO" id="GO:0009231">
    <property type="term" value="P:riboflavin biosynthetic process"/>
    <property type="evidence" value="ECO:0007669"/>
    <property type="project" value="InterPro"/>
</dbReference>
<dbReference type="GO" id="GO:0009398">
    <property type="term" value="P:FMN biosynthetic process"/>
    <property type="evidence" value="ECO:0007669"/>
    <property type="project" value="UniProtKB-UniRule"/>
</dbReference>
<comment type="caution">
    <text evidence="17">Lacks conserved residue(s) required for the propagation of feature annotation.</text>
</comment>
<evidence type="ECO:0000256" key="14">
    <source>
        <dbReference type="ARBA" id="ARBA00030544"/>
    </source>
</evidence>
<dbReference type="InterPro" id="IPR039063">
    <property type="entry name" value="RibK_CTP-dep"/>
</dbReference>
<evidence type="ECO:0000256" key="5">
    <source>
        <dbReference type="ARBA" id="ARBA00017394"/>
    </source>
</evidence>
<evidence type="ECO:0000256" key="4">
    <source>
        <dbReference type="ARBA" id="ARBA00011987"/>
    </source>
</evidence>
<keyword evidence="10 17" id="KW-0547">Nucleotide-binding</keyword>
<evidence type="ECO:0000256" key="3">
    <source>
        <dbReference type="ARBA" id="ARBA00006428"/>
    </source>
</evidence>
<evidence type="ECO:0000256" key="11">
    <source>
        <dbReference type="ARBA" id="ARBA00022777"/>
    </source>
</evidence>
<dbReference type="Pfam" id="PF01982">
    <property type="entry name" value="CTP-dep_RFKase"/>
    <property type="match status" value="1"/>
</dbReference>
<comment type="cofactor">
    <cofactor evidence="17">
        <name>Mg(2+)</name>
        <dbReference type="ChEBI" id="CHEBI:18420"/>
    </cofactor>
    <text evidence="17">Binds 1 Mg(2+) ion per subunit.</text>
</comment>
<evidence type="ECO:0000256" key="9">
    <source>
        <dbReference type="ARBA" id="ARBA00022723"/>
    </source>
</evidence>
<evidence type="ECO:0000256" key="2">
    <source>
        <dbReference type="ARBA" id="ARBA00005219"/>
    </source>
</evidence>
<dbReference type="HAMAP" id="MF_01285">
    <property type="entry name" value="Riboflavin_kinase"/>
    <property type="match status" value="1"/>
</dbReference>
<feature type="binding site" evidence="17">
    <location>
        <position position="194"/>
    </location>
    <ligand>
        <name>FMN</name>
        <dbReference type="ChEBI" id="CHEBI:58210"/>
    </ligand>
</feature>
<proteinExistence type="inferred from homology"/>
<keyword evidence="7 17" id="KW-0288">FMN</keyword>
<dbReference type="GO" id="GO:0000166">
    <property type="term" value="F:nucleotide binding"/>
    <property type="evidence" value="ECO:0007669"/>
    <property type="project" value="UniProtKB-UniRule"/>
</dbReference>
<dbReference type="Gene3D" id="2.40.30.30">
    <property type="entry name" value="Riboflavin kinase-like"/>
    <property type="match status" value="1"/>
</dbReference>
<dbReference type="AlphaFoldDB" id="B5IFV4"/>
<dbReference type="PANTHER" id="PTHR40706:SF1">
    <property type="entry name" value="RIBOFLAVIN KINASE"/>
    <property type="match status" value="1"/>
</dbReference>
<dbReference type="GO" id="GO:0008531">
    <property type="term" value="F:riboflavin kinase activity"/>
    <property type="evidence" value="ECO:0007669"/>
    <property type="project" value="InterPro"/>
</dbReference>
<evidence type="ECO:0000256" key="13">
    <source>
        <dbReference type="ARBA" id="ARBA00029789"/>
    </source>
</evidence>
<dbReference type="eggNOG" id="arCOG01904">
    <property type="taxonomic scope" value="Archaea"/>
</dbReference>
<comment type="function">
    <text evidence="1 17">Catalyzes the CTP-dependent phosphorylation of riboflavin (vitamin B2) to form flavin mononucleotide (FMN).</text>
</comment>